<dbReference type="Proteomes" id="UP000726737">
    <property type="component" value="Unassembled WGS sequence"/>
</dbReference>
<dbReference type="AlphaFoldDB" id="A0A9P6TYC6"/>
<keyword evidence="7" id="KW-1185">Reference proteome</keyword>
<dbReference type="InterPro" id="IPR038763">
    <property type="entry name" value="DHH_sf"/>
</dbReference>
<protein>
    <submittedName>
        <fullName evidence="6">Exopolyphosphatase</fullName>
    </submittedName>
</protein>
<dbReference type="Pfam" id="PF02833">
    <property type="entry name" value="DHHA2"/>
    <property type="match status" value="1"/>
</dbReference>
<keyword evidence="3" id="KW-0378">Hydrolase</keyword>
<comment type="caution">
    <text evidence="6">The sequence shown here is derived from an EMBL/GenBank/DDBJ whole genome shotgun (WGS) entry which is preliminary data.</text>
</comment>
<organism evidence="6 7">
    <name type="scientific">Mortierella polycephala</name>
    <dbReference type="NCBI Taxonomy" id="41804"/>
    <lineage>
        <taxon>Eukaryota</taxon>
        <taxon>Fungi</taxon>
        <taxon>Fungi incertae sedis</taxon>
        <taxon>Mucoromycota</taxon>
        <taxon>Mortierellomycotina</taxon>
        <taxon>Mortierellomycetes</taxon>
        <taxon>Mortierellales</taxon>
        <taxon>Mortierellaceae</taxon>
        <taxon>Mortierella</taxon>
    </lineage>
</organism>
<evidence type="ECO:0000313" key="6">
    <source>
        <dbReference type="EMBL" id="KAG0251285.1"/>
    </source>
</evidence>
<dbReference type="Gene3D" id="3.90.1640.10">
    <property type="entry name" value="inorganic pyrophosphatase (n-terminal core)"/>
    <property type="match status" value="1"/>
</dbReference>
<gene>
    <name evidence="6" type="primary">PPX1</name>
    <name evidence="6" type="ORF">BG011_007726</name>
</gene>
<dbReference type="Gene3D" id="3.10.310.20">
    <property type="entry name" value="DHHA2 domain"/>
    <property type="match status" value="1"/>
</dbReference>
<dbReference type="InterPro" id="IPR001667">
    <property type="entry name" value="DDH_dom"/>
</dbReference>
<reference evidence="6" key="1">
    <citation type="journal article" date="2020" name="Fungal Divers.">
        <title>Resolving the Mortierellaceae phylogeny through synthesis of multi-gene phylogenetics and phylogenomics.</title>
        <authorList>
            <person name="Vandepol N."/>
            <person name="Liber J."/>
            <person name="Desiro A."/>
            <person name="Na H."/>
            <person name="Kennedy M."/>
            <person name="Barry K."/>
            <person name="Grigoriev I.V."/>
            <person name="Miller A.N."/>
            <person name="O'Donnell K."/>
            <person name="Stajich J.E."/>
            <person name="Bonito G."/>
        </authorList>
    </citation>
    <scope>NUCLEOTIDE SEQUENCE</scope>
    <source>
        <strain evidence="6">KOD948</strain>
    </source>
</reference>
<evidence type="ECO:0000256" key="2">
    <source>
        <dbReference type="ARBA" id="ARBA00022723"/>
    </source>
</evidence>
<evidence type="ECO:0000313" key="7">
    <source>
        <dbReference type="Proteomes" id="UP000726737"/>
    </source>
</evidence>
<dbReference type="InterPro" id="IPR004097">
    <property type="entry name" value="DHHA2"/>
</dbReference>
<comment type="cofactor">
    <cofactor evidence="1">
        <name>Mn(2+)</name>
        <dbReference type="ChEBI" id="CHEBI:29035"/>
    </cofactor>
</comment>
<dbReference type="PANTHER" id="PTHR12112">
    <property type="entry name" value="BNIP - RELATED"/>
    <property type="match status" value="1"/>
</dbReference>
<name>A0A9P6TYC6_9FUNG</name>
<accession>A0A9P6TYC6</accession>
<dbReference type="GO" id="GO:0005737">
    <property type="term" value="C:cytoplasm"/>
    <property type="evidence" value="ECO:0007669"/>
    <property type="project" value="InterPro"/>
</dbReference>
<dbReference type="InterPro" id="IPR038222">
    <property type="entry name" value="DHHA2_dom_sf"/>
</dbReference>
<dbReference type="GO" id="GO:0046872">
    <property type="term" value="F:metal ion binding"/>
    <property type="evidence" value="ECO:0007669"/>
    <property type="project" value="UniProtKB-KW"/>
</dbReference>
<dbReference type="EMBL" id="JAAAJA010000604">
    <property type="protein sequence ID" value="KAG0251285.1"/>
    <property type="molecule type" value="Genomic_DNA"/>
</dbReference>
<evidence type="ECO:0000256" key="4">
    <source>
        <dbReference type="ARBA" id="ARBA00023211"/>
    </source>
</evidence>
<evidence type="ECO:0000259" key="5">
    <source>
        <dbReference type="SMART" id="SM01131"/>
    </source>
</evidence>
<dbReference type="GO" id="GO:0004309">
    <property type="term" value="F:exopolyphosphatase activity"/>
    <property type="evidence" value="ECO:0007669"/>
    <property type="project" value="TreeGrafter"/>
</dbReference>
<dbReference type="PANTHER" id="PTHR12112:SF39">
    <property type="entry name" value="EG:152A3.5 PROTEIN (FBGN0003116_PN PROTEIN)"/>
    <property type="match status" value="1"/>
</dbReference>
<proteinExistence type="predicted"/>
<dbReference type="SMART" id="SM01131">
    <property type="entry name" value="DHHA2"/>
    <property type="match status" value="1"/>
</dbReference>
<dbReference type="Pfam" id="PF01368">
    <property type="entry name" value="DHH"/>
    <property type="match status" value="1"/>
</dbReference>
<evidence type="ECO:0000256" key="3">
    <source>
        <dbReference type="ARBA" id="ARBA00022801"/>
    </source>
</evidence>
<evidence type="ECO:0000256" key="1">
    <source>
        <dbReference type="ARBA" id="ARBA00001936"/>
    </source>
</evidence>
<keyword evidence="2" id="KW-0479">Metal-binding</keyword>
<dbReference type="OrthoDB" id="374045at2759"/>
<sequence length="413" mass="46499">MDVFLASGRAHLTEETSTEIVVVTGNESADLDSIISAITTSFFLSHLQVLGGNPIIVPFINIPKSDLALRSDVLYILSSNDINIDNVYFRDDLPLLEQFAAKNPDQLSLFLVDHNIISETMASLAGVKVKGVIDHHVDEQLYKDTAKIRRIETVGSCTSLVADEFLRRATEKAASLDHRDGEQDMDEKHRPNWIKQATRMLLGAVLIDTVNLNPDYKKVTPLDLAVAKEILPYTGWDNTDGVFGKIDKARRDTSQLSWYDLLRKDYKEWTVSRHGSDDQTVKVGFSSVTGLVEKYVKRDGVDTIHKDIKTWSKTQDLDLLVIMLSDDLGEHQGGYQRQVILNPITDKVGGFVDQFEALDEPKFERIKSIDTDSFTKEGGRAYRQHNTALSRKQLWPMARKLLTEPPSQQTPNL</sequence>
<keyword evidence="4" id="KW-0464">Manganese</keyword>
<feature type="domain" description="DHHA2" evidence="5">
    <location>
        <begin position="243"/>
        <end position="402"/>
    </location>
</feature>
<dbReference type="SUPFAM" id="SSF64182">
    <property type="entry name" value="DHH phosphoesterases"/>
    <property type="match status" value="1"/>
</dbReference>